<feature type="domain" description="EH" evidence="3">
    <location>
        <begin position="192"/>
        <end position="282"/>
    </location>
</feature>
<dbReference type="Pfam" id="PF12763">
    <property type="entry name" value="EH"/>
    <property type="match status" value="3"/>
</dbReference>
<dbReference type="PANTHER" id="PTHR11216">
    <property type="entry name" value="EH DOMAIN"/>
    <property type="match status" value="1"/>
</dbReference>
<dbReference type="GO" id="GO:0016197">
    <property type="term" value="P:endosomal transport"/>
    <property type="evidence" value="ECO:0007669"/>
    <property type="project" value="TreeGrafter"/>
</dbReference>
<dbReference type="PANTHER" id="PTHR11216:SF170">
    <property type="entry name" value="DYNAMIN ASSOCIATED PROTEIN 160, ISOFORM D"/>
    <property type="match status" value="1"/>
</dbReference>
<dbReference type="AlphaFoldDB" id="A0A177WWE1"/>
<dbReference type="InterPro" id="IPR000261">
    <property type="entry name" value="EH_dom"/>
</dbReference>
<feature type="domain" description="EH" evidence="3">
    <location>
        <begin position="32"/>
        <end position="111"/>
    </location>
</feature>
<dbReference type="OrthoDB" id="524326at2759"/>
<reference evidence="5 6" key="2">
    <citation type="submission" date="2016-05" db="EMBL/GenBank/DDBJ databases">
        <title>Lineage-specific infection strategies underlie the spectrum of fungal disease in amphibians.</title>
        <authorList>
            <person name="Cuomo C.A."/>
            <person name="Farrer R.A."/>
            <person name="James T."/>
            <person name="Longcore J."/>
            <person name="Birren B."/>
        </authorList>
    </citation>
    <scope>NUCLEOTIDE SEQUENCE [LARGE SCALE GENOMIC DNA]</scope>
    <source>
        <strain evidence="5 6">JEL423</strain>
    </source>
</reference>
<dbReference type="Proteomes" id="UP000077115">
    <property type="component" value="Unassembled WGS sequence"/>
</dbReference>
<dbReference type="PROSITE" id="PS50222">
    <property type="entry name" value="EF_HAND_2"/>
    <property type="match status" value="2"/>
</dbReference>
<evidence type="ECO:0000259" key="3">
    <source>
        <dbReference type="PROSITE" id="PS50031"/>
    </source>
</evidence>
<dbReference type="SMART" id="SM00027">
    <property type="entry name" value="EH"/>
    <property type="match status" value="3"/>
</dbReference>
<dbReference type="InterPro" id="IPR011992">
    <property type="entry name" value="EF-hand-dom_pair"/>
</dbReference>
<dbReference type="CDD" id="cd00052">
    <property type="entry name" value="EH"/>
    <property type="match status" value="3"/>
</dbReference>
<evidence type="ECO:0008006" key="7">
    <source>
        <dbReference type="Google" id="ProtNLM"/>
    </source>
</evidence>
<dbReference type="EMBL" id="DS022312">
    <property type="protein sequence ID" value="OAJ44393.1"/>
    <property type="molecule type" value="Genomic_DNA"/>
</dbReference>
<evidence type="ECO:0000256" key="2">
    <source>
        <dbReference type="SAM" id="MobiDB-lite"/>
    </source>
</evidence>
<dbReference type="SUPFAM" id="SSF47473">
    <property type="entry name" value="EF-hand"/>
    <property type="match status" value="3"/>
</dbReference>
<evidence type="ECO:0000259" key="4">
    <source>
        <dbReference type="PROSITE" id="PS50222"/>
    </source>
</evidence>
<dbReference type="GO" id="GO:0005509">
    <property type="term" value="F:calcium ion binding"/>
    <property type="evidence" value="ECO:0007669"/>
    <property type="project" value="InterPro"/>
</dbReference>
<dbReference type="Gene3D" id="1.10.238.10">
    <property type="entry name" value="EF-hand"/>
    <property type="match status" value="3"/>
</dbReference>
<name>A0A177WWE1_BATDL</name>
<feature type="coiled-coil region" evidence="1">
    <location>
        <begin position="536"/>
        <end position="755"/>
    </location>
</feature>
<feature type="compositionally biased region" description="Polar residues" evidence="2">
    <location>
        <begin position="816"/>
        <end position="826"/>
    </location>
</feature>
<dbReference type="PROSITE" id="PS50031">
    <property type="entry name" value="EH"/>
    <property type="match status" value="3"/>
</dbReference>
<keyword evidence="1" id="KW-0175">Coiled coil</keyword>
<dbReference type="GO" id="GO:0006897">
    <property type="term" value="P:endocytosis"/>
    <property type="evidence" value="ECO:0007669"/>
    <property type="project" value="TreeGrafter"/>
</dbReference>
<dbReference type="InterPro" id="IPR002048">
    <property type="entry name" value="EF_hand_dom"/>
</dbReference>
<feature type="domain" description="EF-hand" evidence="4">
    <location>
        <begin position="403"/>
        <end position="438"/>
    </location>
</feature>
<evidence type="ECO:0000313" key="6">
    <source>
        <dbReference type="Proteomes" id="UP000077115"/>
    </source>
</evidence>
<organism evidence="5 6">
    <name type="scientific">Batrachochytrium dendrobatidis (strain JEL423)</name>
    <dbReference type="NCBI Taxonomy" id="403673"/>
    <lineage>
        <taxon>Eukaryota</taxon>
        <taxon>Fungi</taxon>
        <taxon>Fungi incertae sedis</taxon>
        <taxon>Chytridiomycota</taxon>
        <taxon>Chytridiomycota incertae sedis</taxon>
        <taxon>Chytridiomycetes</taxon>
        <taxon>Rhizophydiales</taxon>
        <taxon>Rhizophydiales incertae sedis</taxon>
        <taxon>Batrachochytrium</taxon>
    </lineage>
</organism>
<proteinExistence type="predicted"/>
<feature type="region of interest" description="Disordered" evidence="2">
    <location>
        <begin position="813"/>
        <end position="875"/>
    </location>
</feature>
<evidence type="ECO:0000256" key="1">
    <source>
        <dbReference type="SAM" id="Coils"/>
    </source>
</evidence>
<feature type="region of interest" description="Disordered" evidence="2">
    <location>
        <begin position="1"/>
        <end position="26"/>
    </location>
</feature>
<reference evidence="5 6" key="1">
    <citation type="submission" date="2006-10" db="EMBL/GenBank/DDBJ databases">
        <title>The Genome Sequence of Batrachochytrium dendrobatidis JEL423.</title>
        <authorList>
            <consortium name="The Broad Institute Genome Sequencing Platform"/>
            <person name="Birren B."/>
            <person name="Lander E."/>
            <person name="Galagan J."/>
            <person name="Cuomo C."/>
            <person name="Devon K."/>
            <person name="Jaffe D."/>
            <person name="Butler J."/>
            <person name="Alvarez P."/>
            <person name="Gnerre S."/>
            <person name="Grabherr M."/>
            <person name="Kleber M."/>
            <person name="Mauceli E."/>
            <person name="Brockman W."/>
            <person name="Young S."/>
            <person name="LaButti K."/>
            <person name="Sykes S."/>
            <person name="DeCaprio D."/>
            <person name="Crawford M."/>
            <person name="Koehrsen M."/>
            <person name="Engels R."/>
            <person name="Montgomery P."/>
            <person name="Pearson M."/>
            <person name="Howarth C."/>
            <person name="Larson L."/>
            <person name="White J."/>
            <person name="O'Leary S."/>
            <person name="Kodira C."/>
            <person name="Zeng Q."/>
            <person name="Yandava C."/>
            <person name="Alvarado L."/>
            <person name="Longcore J."/>
            <person name="James T."/>
        </authorList>
    </citation>
    <scope>NUCLEOTIDE SEQUENCE [LARGE SCALE GENOMIC DNA]</scope>
    <source>
        <strain evidence="5 6">JEL423</strain>
    </source>
</reference>
<dbReference type="GO" id="GO:0005737">
    <property type="term" value="C:cytoplasm"/>
    <property type="evidence" value="ECO:0007669"/>
    <property type="project" value="TreeGrafter"/>
</dbReference>
<sequence length="1175" mass="125846">MDSQAFAIDDSFDSHSGPPVKHHNGLKLSPAESTAYAKLFKIADVAATGLILPAAAVAFLSKSRLPKNTLGLIWSLSDTDNLGALDSPAFNRALKYIAAAQGGHPITPDSLSITTVLPVFDGVHIDVAPALTSQTHYSASSPLLSSDVGSTPMLSIPTQLTGNRMMPQKTGDSLVFSPTQASDAHMTVTSEERERFTSFFNAANPVNGSITAQVARELFLKSNLPIEALGKIWQLVDPTGSGKLPLNQFIVAMHLITEMRLNRLVAVPTSISPALWKSASMALNSSAPQSPSTSGEVSSSITAAPRSNSTFWDTHQNAGGQPFGFKPSNVQEPISMAHASPTSTSVPVARNFIASTESIISDAFVVPEDEKKKFFAFFDQLDTNKRGYLTGEESSSFFLKSRLPSADLAQIWEYVDVTKSGKISRDGFATAMFFISKRMAGGDLPPTSMINMPLAVDSVRLGSTTDLTYARGTAPALLDSFDPSNSAPASESVAHIATQPAFDLFGPERTLDSTSMAQNNSTAYLIPQIPAAASHYREAAEREAELNRRKEEVTSLTEQLKLLHPTAEELKKKRSDIDAEYKQVTDEKNKLTIQISQMRATYEAEVQIVRDSQNFLMTEVQRLESSKLELNQIEKAVASIKVEKTNLSEQAARYQQEISESKKNIQILTEETNQWRTELEKLRVDSRQQQQLADLNQKLLLSAQIENHQFKMDLAQERERLEHAKQKAVQFQQQASVLQAINQKELAQIKAAEQQRIHEVSQSQDLLAATTAIKDLAPAAAPLVPSLASKPIKGEPFSTLVSDSVVHNSDKLKATRSLSGSSTSPVSMADPQSVVTRKSQDEFRVKDTSEPNDIFTSNMPKPNDSESGNSSAKSIQSMHAGATSVIKEHSIPISKSVSASPQFVFGEPQATSPVISQISSTLPVQSVTSTSLPASATTAFPSSFDDVFGPASVAIPASKSATSFGLAHSATTTVAPHANSPASDPAKLLLTSSASSSAKKAATSLQNFDIDAEFQNAFSGDKRLNAARDSSTVQSIHQGISRVKPNDFSADAFTFDASFSDAKPIRSNTPSSKLNFETVFDAPLSSTSVKSIGNALPITSATKDFGPVDFGNASDPVGMANSAASTTVASFSTKAGGSASSTVPTSVLAEHTAKGFDEDPFGAVDFNKALSLPHT</sequence>
<dbReference type="VEuPathDB" id="FungiDB:BDEG_27624"/>
<accession>A0A177WWE1</accession>
<dbReference type="GO" id="GO:0005886">
    <property type="term" value="C:plasma membrane"/>
    <property type="evidence" value="ECO:0007669"/>
    <property type="project" value="TreeGrafter"/>
</dbReference>
<gene>
    <name evidence="5" type="ORF">BDEG_27624</name>
</gene>
<dbReference type="eggNOG" id="KOG0998">
    <property type="taxonomic scope" value="Eukaryota"/>
</dbReference>
<feature type="compositionally biased region" description="Polar residues" evidence="2">
    <location>
        <begin position="854"/>
        <end position="875"/>
    </location>
</feature>
<evidence type="ECO:0000313" key="5">
    <source>
        <dbReference type="EMBL" id="OAJ44393.1"/>
    </source>
</evidence>
<feature type="compositionally biased region" description="Basic and acidic residues" evidence="2">
    <location>
        <begin position="838"/>
        <end position="849"/>
    </location>
</feature>
<protein>
    <recommendedName>
        <fullName evidence="7">EF-hand domain-containing protein</fullName>
    </recommendedName>
</protein>
<dbReference type="STRING" id="403673.A0A177WWE1"/>
<feature type="domain" description="EF-hand" evidence="4">
    <location>
        <begin position="224"/>
        <end position="259"/>
    </location>
</feature>
<feature type="domain" description="EH" evidence="3">
    <location>
        <begin position="370"/>
        <end position="449"/>
    </location>
</feature>